<gene>
    <name evidence="2" type="ORF">R5A26_32710</name>
</gene>
<dbReference type="Proteomes" id="UP001187346">
    <property type="component" value="Unassembled WGS sequence"/>
</dbReference>
<accession>A0ABU4FJI8</accession>
<dbReference type="Gene3D" id="1.10.540.10">
    <property type="entry name" value="Acyl-CoA dehydrogenase/oxidase, N-terminal domain"/>
    <property type="match status" value="1"/>
</dbReference>
<keyword evidence="3" id="KW-1185">Reference proteome</keyword>
<reference evidence="2 3" key="1">
    <citation type="submission" date="2023-10" db="EMBL/GenBank/DDBJ databases">
        <title>Characterization of rhizosphere-enriched actinobacteria from wheat plants lab-grown on chernevaya soil.</title>
        <authorList>
            <person name="Tikhonova E.N."/>
            <person name="Konopkin A."/>
            <person name="Kravchenko I.K."/>
        </authorList>
    </citation>
    <scope>NUCLEOTIDE SEQUENCE [LARGE SCALE GENOMIC DNA]</scope>
    <source>
        <strain evidence="2 3">RR29</strain>
    </source>
</reference>
<name>A0ABU4FJI8_9ACTN</name>
<evidence type="ECO:0000259" key="1">
    <source>
        <dbReference type="Pfam" id="PF02771"/>
    </source>
</evidence>
<sequence length="267" mass="27857">MLDHAKLYGTKHPARLRSVPADRALTETAVRRAADAAERGARAADQDRRLDPATVAALKEAGLARHFVPRRWGGQEGTFAELVAATVRIAERCSSAAWCGMLWAAHGRFAARLPEQAQRELWGNGPDVSISAALVPPSGAARPVPGGWSLDGRWDCVSGVGFADWVLLAAPVVPADSADARPCVRVFAVPGSDVAVHDTWHSTGLRGTCSDSVEVHGVLVPDHRSAVLDDVLGAAPEPGAAPCRQAPAHLAGGPMLCAPALGAARHA</sequence>
<dbReference type="InterPro" id="IPR013786">
    <property type="entry name" value="AcylCoA_DH/ox_N"/>
</dbReference>
<dbReference type="EMBL" id="JAWMAJ010000140">
    <property type="protein sequence ID" value="MDV7220709.1"/>
    <property type="molecule type" value="Genomic_DNA"/>
</dbReference>
<protein>
    <submittedName>
        <fullName evidence="2">Oxidoreductase</fullName>
    </submittedName>
</protein>
<dbReference type="InterPro" id="IPR037069">
    <property type="entry name" value="AcylCoA_DH/ox_N_sf"/>
</dbReference>
<feature type="domain" description="Acyl-CoA dehydrogenase/oxidase N-terminal" evidence="1">
    <location>
        <begin position="22"/>
        <end position="101"/>
    </location>
</feature>
<evidence type="ECO:0000313" key="2">
    <source>
        <dbReference type="EMBL" id="MDV7220709.1"/>
    </source>
</evidence>
<feature type="non-terminal residue" evidence="2">
    <location>
        <position position="267"/>
    </location>
</feature>
<proteinExistence type="predicted"/>
<organism evidence="2 3">
    <name type="scientific">Streptomyces prunicolor</name>
    <dbReference type="NCBI Taxonomy" id="67348"/>
    <lineage>
        <taxon>Bacteria</taxon>
        <taxon>Bacillati</taxon>
        <taxon>Actinomycetota</taxon>
        <taxon>Actinomycetes</taxon>
        <taxon>Kitasatosporales</taxon>
        <taxon>Streptomycetaceae</taxon>
        <taxon>Streptomyces</taxon>
    </lineage>
</organism>
<dbReference type="InterPro" id="IPR009100">
    <property type="entry name" value="AcylCoA_DH/oxidase_NM_dom_sf"/>
</dbReference>
<dbReference type="RefSeq" id="WP_398876896.1">
    <property type="nucleotide sequence ID" value="NZ_JAWMAJ010000140.1"/>
</dbReference>
<evidence type="ECO:0000313" key="3">
    <source>
        <dbReference type="Proteomes" id="UP001187346"/>
    </source>
</evidence>
<dbReference type="SUPFAM" id="SSF56645">
    <property type="entry name" value="Acyl-CoA dehydrogenase NM domain-like"/>
    <property type="match status" value="1"/>
</dbReference>
<dbReference type="Pfam" id="PF02771">
    <property type="entry name" value="Acyl-CoA_dh_N"/>
    <property type="match status" value="1"/>
</dbReference>
<dbReference type="InterPro" id="IPR046373">
    <property type="entry name" value="Acyl-CoA_Oxase/DH_mid-dom_sf"/>
</dbReference>
<comment type="caution">
    <text evidence="2">The sequence shown here is derived from an EMBL/GenBank/DDBJ whole genome shotgun (WGS) entry which is preliminary data.</text>
</comment>
<dbReference type="Gene3D" id="2.40.110.10">
    <property type="entry name" value="Butyryl-CoA Dehydrogenase, subunit A, domain 2"/>
    <property type="match status" value="1"/>
</dbReference>